<organism evidence="1 2">
    <name type="scientific">Raineya orbicola</name>
    <dbReference type="NCBI Taxonomy" id="2016530"/>
    <lineage>
        <taxon>Bacteria</taxon>
        <taxon>Pseudomonadati</taxon>
        <taxon>Bacteroidota</taxon>
        <taxon>Cytophagia</taxon>
        <taxon>Cytophagales</taxon>
        <taxon>Raineyaceae</taxon>
        <taxon>Raineya</taxon>
    </lineage>
</organism>
<dbReference type="Pfam" id="PF07661">
    <property type="entry name" value="MORN_2"/>
    <property type="match status" value="7"/>
</dbReference>
<proteinExistence type="predicted"/>
<dbReference type="Gene3D" id="3.90.930.1">
    <property type="match status" value="1"/>
</dbReference>
<evidence type="ECO:0000313" key="2">
    <source>
        <dbReference type="Proteomes" id="UP000233387"/>
    </source>
</evidence>
<accession>A0A2N3I9H4</accession>
<reference evidence="1 2" key="1">
    <citation type="submission" date="2017-06" db="EMBL/GenBank/DDBJ databases">
        <title>Raineya orbicola gen. nov., sp. nov. a slightly thermophilic bacterium of the phylum Bacteroidetes and the description of Raineyaceae fam. nov.</title>
        <authorList>
            <person name="Albuquerque L."/>
            <person name="Polonia A.R.M."/>
            <person name="Barroso C."/>
            <person name="Froufe H.J.C."/>
            <person name="Lage O."/>
            <person name="Lobo-Da-Cunha A."/>
            <person name="Egas C."/>
            <person name="Da Costa M.S."/>
        </authorList>
    </citation>
    <scope>NUCLEOTIDE SEQUENCE [LARGE SCALE GENOMIC DNA]</scope>
    <source>
        <strain evidence="1 2">SPSPC-11</strain>
    </source>
</reference>
<dbReference type="PANTHER" id="PTHR33706">
    <property type="entry name" value="MORN VARIANT REPEAT PROTEIN"/>
    <property type="match status" value="1"/>
</dbReference>
<comment type="caution">
    <text evidence="1">The sequence shown here is derived from an EMBL/GenBank/DDBJ whole genome shotgun (WGS) entry which is preliminary data.</text>
</comment>
<dbReference type="SUPFAM" id="SSF82185">
    <property type="entry name" value="Histone H3 K4-specific methyltransferase SET7/9 N-terminal domain"/>
    <property type="match status" value="4"/>
</dbReference>
<dbReference type="Proteomes" id="UP000233387">
    <property type="component" value="Unassembled WGS sequence"/>
</dbReference>
<dbReference type="InterPro" id="IPR011652">
    <property type="entry name" value="MORN_2"/>
</dbReference>
<dbReference type="EMBL" id="NKXO01000040">
    <property type="protein sequence ID" value="PKQ66883.1"/>
    <property type="molecule type" value="Genomic_DNA"/>
</dbReference>
<dbReference type="OrthoDB" id="7342920at2"/>
<evidence type="ECO:0000313" key="1">
    <source>
        <dbReference type="EMBL" id="PKQ66883.1"/>
    </source>
</evidence>
<dbReference type="Gene3D" id="2.20.110.10">
    <property type="entry name" value="Histone H3 K4-specific methyltransferase SET7/9 N-terminal domain"/>
    <property type="match status" value="3"/>
</dbReference>
<name>A0A2N3I9H4_9BACT</name>
<dbReference type="PANTHER" id="PTHR33706:SF1">
    <property type="entry name" value="TPR REPEAT PROTEIN"/>
    <property type="match status" value="1"/>
</dbReference>
<protein>
    <submittedName>
        <fullName evidence="1">MORN repeat variant</fullName>
    </submittedName>
</protein>
<gene>
    <name evidence="1" type="ORF">Rain11_2224</name>
</gene>
<sequence>MKKYSFNIKILLVSLLGFSFNTIQSFSQSRLMREYYDDEEKKLKQEYQVDLGDSGWEKNGYYKSFYPSSRLAVEGNFKMNIKNGWFREYYDTTFNRKNPIKSQVFYENGKKKGLMCVFNLTGDTLQKATFENDQIVGKVLTYHNNGKLLREGNFVEGLPEGVTKEYYENGKIFKELSFVKGQMHGISKTFYPSGNLQLEETYQNGLKEGLQKEFYDLPSSPIMLEYTMINNTKDGIEKLYSEQGKVIAENTYKSGILHGKVRKWDKETLQLIYEATYEKGYRIGKEIENYPDGKPYQIKNYSNFEQNKSVVVYARTGEMIFEGNYQNNLLNGLVKESKDGFRSEITYRMGKKDGNFSVYYPNSQLQSRGHYVNDLLNGNYEEYYENGRIKIKGTYRMGKKVGKWFLYDENGKETIEKF</sequence>
<dbReference type="RefSeq" id="WP_101359489.1">
    <property type="nucleotide sequence ID" value="NZ_NKXO01000040.1"/>
</dbReference>
<dbReference type="AlphaFoldDB" id="A0A2N3I9H4"/>
<keyword evidence="2" id="KW-1185">Reference proteome</keyword>